<protein>
    <submittedName>
        <fullName evidence="2">Uncharacterized protein</fullName>
    </submittedName>
</protein>
<comment type="caution">
    <text evidence="2">The sequence shown here is derived from an EMBL/GenBank/DDBJ whole genome shotgun (WGS) entry which is preliminary data.</text>
</comment>
<dbReference type="EMBL" id="BPLR01005480">
    <property type="protein sequence ID" value="GIY02667.1"/>
    <property type="molecule type" value="Genomic_DNA"/>
</dbReference>
<keyword evidence="3" id="KW-1185">Reference proteome</keyword>
<dbReference type="Proteomes" id="UP001054945">
    <property type="component" value="Unassembled WGS sequence"/>
</dbReference>
<feature type="region of interest" description="Disordered" evidence="1">
    <location>
        <begin position="23"/>
        <end position="51"/>
    </location>
</feature>
<gene>
    <name evidence="2" type="ORF">CEXT_336191</name>
</gene>
<evidence type="ECO:0000313" key="3">
    <source>
        <dbReference type="Proteomes" id="UP001054945"/>
    </source>
</evidence>
<accession>A0AAV4Q2Q4</accession>
<dbReference type="AlphaFoldDB" id="A0AAV4Q2Q4"/>
<evidence type="ECO:0000313" key="2">
    <source>
        <dbReference type="EMBL" id="GIY02667.1"/>
    </source>
</evidence>
<name>A0AAV4Q2Q4_CAEEX</name>
<sequence>MELLGLNRDGKFDVVYPVGDEGECLPTDHPSDLPPPMLLPRENSPPSVPRKSAVGYINPEFSTEVMPVATTLVVFTQDKWIRETTCRNKGSGRRID</sequence>
<evidence type="ECO:0000256" key="1">
    <source>
        <dbReference type="SAM" id="MobiDB-lite"/>
    </source>
</evidence>
<proteinExistence type="predicted"/>
<reference evidence="2 3" key="1">
    <citation type="submission" date="2021-06" db="EMBL/GenBank/DDBJ databases">
        <title>Caerostris extrusa draft genome.</title>
        <authorList>
            <person name="Kono N."/>
            <person name="Arakawa K."/>
        </authorList>
    </citation>
    <scope>NUCLEOTIDE SEQUENCE [LARGE SCALE GENOMIC DNA]</scope>
</reference>
<organism evidence="2 3">
    <name type="scientific">Caerostris extrusa</name>
    <name type="common">Bark spider</name>
    <name type="synonym">Caerostris bankana</name>
    <dbReference type="NCBI Taxonomy" id="172846"/>
    <lineage>
        <taxon>Eukaryota</taxon>
        <taxon>Metazoa</taxon>
        <taxon>Ecdysozoa</taxon>
        <taxon>Arthropoda</taxon>
        <taxon>Chelicerata</taxon>
        <taxon>Arachnida</taxon>
        <taxon>Araneae</taxon>
        <taxon>Araneomorphae</taxon>
        <taxon>Entelegynae</taxon>
        <taxon>Araneoidea</taxon>
        <taxon>Araneidae</taxon>
        <taxon>Caerostris</taxon>
    </lineage>
</organism>